<name>A0A6P0ES48_9ACTN</name>
<dbReference type="EMBL" id="JAAGWH010000013">
    <property type="protein sequence ID" value="NEK93937.1"/>
    <property type="molecule type" value="Genomic_DNA"/>
</dbReference>
<keyword evidence="2" id="KW-1185">Reference proteome</keyword>
<reference evidence="1 2" key="1">
    <citation type="submission" date="2020-01" db="EMBL/GenBank/DDBJ databases">
        <title>the WGS Modestobacter muralis CPCC 204518.</title>
        <authorList>
            <person name="Jiang Z."/>
        </authorList>
    </citation>
    <scope>NUCLEOTIDE SEQUENCE [LARGE SCALE GENOMIC DNA]</scope>
    <source>
        <strain evidence="1 2">DSM 100205</strain>
    </source>
</reference>
<sequence>MSTADEDGVTGLLFDGTFSTEAVASAGHALVEQLFDEAMATIAALAENWDAPVEEAAADDDDEPVALVEPATWSAEDDDEDDVRALSGFELPALLPRRTEALAA</sequence>
<evidence type="ECO:0000313" key="2">
    <source>
        <dbReference type="Proteomes" id="UP000468828"/>
    </source>
</evidence>
<gene>
    <name evidence="1" type="ORF">GCU67_07075</name>
</gene>
<protein>
    <submittedName>
        <fullName evidence="1">Uncharacterized protein</fullName>
    </submittedName>
</protein>
<dbReference type="Proteomes" id="UP000468828">
    <property type="component" value="Unassembled WGS sequence"/>
</dbReference>
<organism evidence="1 2">
    <name type="scientific">Modestobacter muralis</name>
    <dbReference type="NCBI Taxonomy" id="1608614"/>
    <lineage>
        <taxon>Bacteria</taxon>
        <taxon>Bacillati</taxon>
        <taxon>Actinomycetota</taxon>
        <taxon>Actinomycetes</taxon>
        <taxon>Geodermatophilales</taxon>
        <taxon>Geodermatophilaceae</taxon>
        <taxon>Modestobacter</taxon>
    </lineage>
</organism>
<dbReference type="AlphaFoldDB" id="A0A6P0ES48"/>
<comment type="caution">
    <text evidence="1">The sequence shown here is derived from an EMBL/GenBank/DDBJ whole genome shotgun (WGS) entry which is preliminary data.</text>
</comment>
<proteinExistence type="predicted"/>
<accession>A0A6P0ES48</accession>
<evidence type="ECO:0000313" key="1">
    <source>
        <dbReference type="EMBL" id="NEK93937.1"/>
    </source>
</evidence>